<feature type="domain" description="Cadherin-like" evidence="2">
    <location>
        <begin position="1111"/>
        <end position="1204"/>
    </location>
</feature>
<dbReference type="Gene3D" id="2.60.40.2810">
    <property type="match status" value="9"/>
</dbReference>
<proteinExistence type="predicted"/>
<dbReference type="PANTHER" id="PTHR34720">
    <property type="entry name" value="MICROCYSTIN DEPENDENT PROTEIN"/>
    <property type="match status" value="1"/>
</dbReference>
<dbReference type="Gene3D" id="2.60.40.3440">
    <property type="match status" value="6"/>
</dbReference>
<keyword evidence="4" id="KW-1185">Reference proteome</keyword>
<dbReference type="Pfam" id="PF17963">
    <property type="entry name" value="Big_9"/>
    <property type="match status" value="13"/>
</dbReference>
<evidence type="ECO:0000256" key="1">
    <source>
        <dbReference type="SAM" id="Phobius"/>
    </source>
</evidence>
<dbReference type="RefSeq" id="WP_191784779.1">
    <property type="nucleotide sequence ID" value="NZ_JACSQV010000021.1"/>
</dbReference>
<dbReference type="Gene3D" id="2.60.40.740">
    <property type="match status" value="1"/>
</dbReference>
<evidence type="ECO:0000313" key="4">
    <source>
        <dbReference type="Proteomes" id="UP000604241"/>
    </source>
</evidence>
<accession>A0ABR8QIG7</accession>
<protein>
    <submittedName>
        <fullName evidence="3">Tandem-95 repeat protein</fullName>
    </submittedName>
</protein>
<evidence type="ECO:0000313" key="3">
    <source>
        <dbReference type="EMBL" id="MBD7920131.1"/>
    </source>
</evidence>
<dbReference type="Pfam" id="PF17892">
    <property type="entry name" value="Cadherin_5"/>
    <property type="match status" value="2"/>
</dbReference>
<comment type="caution">
    <text evidence="3">The sequence shown here is derived from an EMBL/GenBank/DDBJ whole genome shotgun (WGS) entry which is preliminary data.</text>
</comment>
<dbReference type="Proteomes" id="UP000604241">
    <property type="component" value="Unassembled WGS sequence"/>
</dbReference>
<reference evidence="3 4" key="1">
    <citation type="submission" date="2020-08" db="EMBL/GenBank/DDBJ databases">
        <title>A Genomic Blueprint of the Chicken Gut Microbiome.</title>
        <authorList>
            <person name="Gilroy R."/>
            <person name="Ravi A."/>
            <person name="Getino M."/>
            <person name="Pursley I."/>
            <person name="Horton D.L."/>
            <person name="Alikhan N.-F."/>
            <person name="Baker D."/>
            <person name="Gharbi K."/>
            <person name="Hall N."/>
            <person name="Watson M."/>
            <person name="Adriaenssens E.M."/>
            <person name="Foster-Nyarko E."/>
            <person name="Jarju S."/>
            <person name="Secka A."/>
            <person name="Antonio M."/>
            <person name="Oren A."/>
            <person name="Chaudhuri R."/>
            <person name="La Ragione R.M."/>
            <person name="Hildebrand F."/>
            <person name="Pallen M.J."/>
        </authorList>
    </citation>
    <scope>NUCLEOTIDE SEQUENCE [LARGE SCALE GENOMIC DNA]</scope>
    <source>
        <strain evidence="3 4">Sa3CUA2</strain>
    </source>
</reference>
<keyword evidence="1" id="KW-1133">Transmembrane helix</keyword>
<keyword evidence="1" id="KW-0472">Membrane</keyword>
<dbReference type="PANTHER" id="PTHR34720:SF9">
    <property type="entry name" value="BLR4714 PROTEIN"/>
    <property type="match status" value="1"/>
</dbReference>
<dbReference type="EMBL" id="JACSQV010000021">
    <property type="protein sequence ID" value="MBD7920131.1"/>
    <property type="molecule type" value="Genomic_DNA"/>
</dbReference>
<evidence type="ECO:0000259" key="2">
    <source>
        <dbReference type="Pfam" id="PF17892"/>
    </source>
</evidence>
<sequence>MAAARARRQRTTHDGTRRRGRFVARVAALLAGALVAAPLTLVGIASPAAAAEYRSFAPVFTTNTNGDILMAANTLMTCNAALNATTGTCANSRAGTGSSLNNNDLSPMQFVDVDSSASTFNSSTADLTVPDGGSVLWARLYWAGRTGTGGANQSVALRDQAVLRVPGAVAYQPVTADRVDVATSDNSGTAYQAHRDVTAIVQAAGSGTYTVGNVQSSSGSNNQYAGWTLVVAVSDPAAPARNLTIFDGFGSVSSGDPLPTFTVSGFITPPNGDIRTSVGVVAYEGDRGYTGDQLQLNGTNLSDAGNPVGNSFNSSISRFGVDDRRRNPAFVNQLGFDADVFRVGRPVVNNGDTSATITLTTSSDQYFPGVVTFATDLYDPTLLGNKSVTDVNGGQLRPGDVLTYTVPVSNIGLDTAADSRFFDAIPTGTSYVPGSLAVDGVRVTDAQGDDAGYYAAAPSGHVVAYLGASASAGGGGDIPITPALAPAPHTVSFSVRVDDDIPHGAQIVNGAAMTYRGKTTYQSASSVSNVLTDVVTATPVPGANPPIATPHVLTFRPQPTERTLDIAVLDGDRDPDGDTFRVVAVTDAAGAALTVNPDGTVTYAPRDDFAGRDVFTYTIEDSTGLRSTASVQVVVLNDAPVADDDTATTTGGTPVTIDVLDGDTDANGDELSVRSVTPTSAQGGTVTIDPDGSVVYTPRPGFRGTDTFDYVVQDSRGGSDTATVTVTVANGLPVAQPDTYTVNAGGTVALALLVNDSDPDGDAISVAGRSTPSNGSVTVGADGIGTYTPNPGFVGTDTFTYFLRDDQSPAGVSSSVTVTIIVNGAPVATDDTANVPTGSSNVVVPVLDNDTDPENGALTVSVATGPVHGSAAVLPDGTIRYTPYTGWAGDDSFRYRITDAGGLSSTAWVTVTTANTPPVAADDVASVAKNGTLSGVPVLDNDTDVNVAAGVSGQSLRVTAASADNGATVTRNADGTLDVTPAAGFTGTVTVTYTVADGAGGTDVGTLTVEVANGAPSALPDGPVGTSTSTSVLVDVLANDTDPNGDTLTLVPGGLGTPVDGDGTPRGTVTIENGEVRYTPPTGWAGSVTFTYDVTDGDVTATGSATVVVANAVPVAGDFTETTPSGTPVVLDAVGNASDANIPGTDQELTVTGAVADQGAGVVVNTDGTLTLTPAPGFKGDVTVTYTVADGAGGTDTGTITVTVANAAPVADDDSVPTAYGTPVDVDLTALTSDANPDDTLVVSAGTPVDGDGTPRGTVTVTDGVATFTPQDGFSGTVTFPYVVGDGTDTATGTITVEVANAAPVAVADTASTTTSTAVTVDVLGNDTDPNIPVTDQRLQVTGASADNGAGVVVEADGRLTITPAGGFRGDVTVTYTIADGAGGTATGTLVVSVANAAPVAGDDGPVTTASSTSTLIDVLANDTDANPGDVLSVVPASLSVPRDADGVVRGSAAIEGGQVRFTPTPGFAGTVTFTYAVTDGTTADTATVTVVVANDAPVATDDTAGTDTDTAVTVDVLANDTDANIPGSTQELTVTAVTADNGATAVVDPDGRVTVTPAPGFKGDVTVTYTVSDGAGGEDTGTLVVSVANASPVVGDDGPMTTPTDTSVLVDVLDNDTDANGDPLSIVPGALTPPVDGDGTPQGTVTVEDGQVRYVPAPGFAGTVTFEYDVTDGTSTTTGTVTVTVANAEPVAVDDTATTATDAPVTVDVLGNDTDPNIPGTDQRLTVTGATADQGATVAIEPDGRLTVTPATGFKGDVTVTYTVTDGAGGSDEGMLVVTVANAAPVVPPLDTVGTPYGTPVVVDVLTPATDANGDPLEVDEVRVPVDADGTPRGTVTLVDGVVTYTPPAGWSGTVTFEYVVSDGTDTTTGTASVTVGNGAPVVTPDTADGTAGSPVTIDVLGNDSDPEGGPLTIVEVTQPESGTVEIVDGKLVYTPAPGFVGEVTFTYTAADATGARTTTTVTVRVAAAPPVAAGGALAVTGAQVAGLGAAALLLLVGGAVLVTVRRRRGSHVS</sequence>
<feature type="transmembrane region" description="Helical" evidence="1">
    <location>
        <begin position="1986"/>
        <end position="2006"/>
    </location>
</feature>
<dbReference type="NCBIfam" id="NF012211">
    <property type="entry name" value="tand_rpt_95"/>
    <property type="match status" value="15"/>
</dbReference>
<gene>
    <name evidence="3" type="ORF">H9657_17805</name>
</gene>
<feature type="domain" description="Cadherin-like" evidence="2">
    <location>
        <begin position="1783"/>
        <end position="1877"/>
    </location>
</feature>
<organism evidence="3 4">
    <name type="scientific">Cellulomonas avistercoris</name>
    <dbReference type="NCBI Taxonomy" id="2762242"/>
    <lineage>
        <taxon>Bacteria</taxon>
        <taxon>Bacillati</taxon>
        <taxon>Actinomycetota</taxon>
        <taxon>Actinomycetes</taxon>
        <taxon>Micrococcales</taxon>
        <taxon>Cellulomonadaceae</taxon>
        <taxon>Cellulomonas</taxon>
    </lineage>
</organism>
<dbReference type="InterPro" id="IPR041690">
    <property type="entry name" value="Cadherin_5"/>
</dbReference>
<name>A0ABR8QIG7_9CELL</name>
<keyword evidence="1" id="KW-0812">Transmembrane</keyword>